<keyword evidence="1" id="KW-0813">Transport</keyword>
<keyword evidence="1" id="KW-0809">Transit peptide</keyword>
<keyword evidence="1" id="KW-0406">Ion transport</keyword>
<reference evidence="3 4" key="1">
    <citation type="journal article" date="2019" name="PLoS Pathog.">
        <title>Genome sequence of the bovine parasite Schistosoma bovis Tanzania.</title>
        <authorList>
            <person name="Oey H."/>
            <person name="Zakrzewski M."/>
            <person name="Gobert G."/>
            <person name="Gravermann K."/>
            <person name="Stoye J."/>
            <person name="Jones M."/>
            <person name="Mcmanus D."/>
            <person name="Krause L."/>
        </authorList>
    </citation>
    <scope>NUCLEOTIDE SEQUENCE [LARGE SCALE GENOMIC DNA]</scope>
    <source>
        <strain evidence="3 4">TAN1997</strain>
    </source>
</reference>
<feature type="non-terminal residue" evidence="3">
    <location>
        <position position="1"/>
    </location>
</feature>
<dbReference type="GO" id="GO:1990246">
    <property type="term" value="C:uniplex complex"/>
    <property type="evidence" value="ECO:0007669"/>
    <property type="project" value="UniProtKB-UniRule"/>
</dbReference>
<keyword evidence="1" id="KW-0496">Mitochondrion</keyword>
<dbReference type="PANTHER" id="PTHR22848">
    <property type="entry name" value="WD40 REPEAT PROTEIN"/>
    <property type="match status" value="1"/>
</dbReference>
<sequence length="700" mass="80376">LNTVESIESFVSDIINGHWDIVLQTVQYLKLPEQKLMDLYEQIIIELIELRDIGAARSILRQTEPMITMKRTQSDRYTHIDNLLNRSYFDPREAYLDGQSKEKRRQTLASSLSEEVSVVAPSRLLALLSQALKWQQHQGLLPPGTAIDVFRGKAAVREQEEEKPPTKLSTVIRAISGLVGHEVSIHSVHLMPRNTDQFVVASRSNTIVRSFSSGKREGGDFLDCTLSGRGEWIYCVAEDHLLYCFNVAAGGKLERTMRVHEKEVIGCAHHPHQNLIATYSEDGLSYLNPVPEFIFDADNGHTFEAWFGGIEDIYRVEFAAVDDAEKVRLLLQKLDPNKHQRYKNHILAKHPQEVSFDETVNILNKMFCEQMSLFLIRYNCLQLTKEADEDYTMYAGRVNLQAELFKLNVLTNDQFKCLLFISALNSHSDADFHIRLLSRMEYDEEMTLQTVTSECQQLINLKQNTAMLETKSVAPFNSVYAVKTGQRQNSTKSHKYHSKVLKPSTKCRYRGAWHFSKFCRFRNHRRTICNKVGHKETVCRNRERLRSKQTKHLHQYQKKYINSMYATLALRIADKRRYAELIVDGVHIQLQLDRASDITLTFKRTWNLIGCLQMLSKRLIENVLRSQYRKSLPTRGMQCYSGEPGSCSSTGALHCRPLTTPLGLIKITCVVISSIFAGAWISRNGAEFLEENEIFVPEDD</sequence>
<dbReference type="SMART" id="SM00668">
    <property type="entry name" value="CTLH"/>
    <property type="match status" value="1"/>
</dbReference>
<keyword evidence="1" id="KW-0106">Calcium</keyword>
<dbReference type="EMBL" id="QMKO01002026">
    <property type="protein sequence ID" value="RTG85158.1"/>
    <property type="molecule type" value="Genomic_DNA"/>
</dbReference>
<name>A0A430QBR9_SCHBO</name>
<keyword evidence="1" id="KW-0109">Calcium transport</keyword>
<proteinExistence type="inferred from homology"/>
<keyword evidence="1" id="KW-0999">Mitochondrion inner membrane</keyword>
<comment type="function">
    <text evidence="1">Essential regulatory subunit of the mitochondrial calcium uniporter complex (uniplex), a complex that mediates calcium uptake into mitochondria.</text>
</comment>
<dbReference type="Gene3D" id="2.130.10.10">
    <property type="entry name" value="YVTN repeat-like/Quinoprotein amine dehydrogenase"/>
    <property type="match status" value="1"/>
</dbReference>
<comment type="subunit">
    <text evidence="1">Component of the uniplex complex. Interacts (via the transmembrane region) with MCU (via the first transmembrane region); the interaction is direct.</text>
</comment>
<dbReference type="AlphaFoldDB" id="A0A430QBR9"/>
<dbReference type="InterPro" id="IPR045184">
    <property type="entry name" value="SMU1"/>
</dbReference>
<dbReference type="STRING" id="6184.A0A430QBR9"/>
<dbReference type="InterPro" id="IPR006595">
    <property type="entry name" value="CTLH_C"/>
</dbReference>
<keyword evidence="1" id="KW-0472">Membrane</keyword>
<comment type="caution">
    <text evidence="3">The sequence shown here is derived from an EMBL/GenBank/DDBJ whole genome shotgun (WGS) entry which is preliminary data.</text>
</comment>
<dbReference type="Pfam" id="PF23309">
    <property type="entry name" value="DUF7083"/>
    <property type="match status" value="1"/>
</dbReference>
<dbReference type="InterPro" id="IPR015943">
    <property type="entry name" value="WD40/YVTN_repeat-like_dom_sf"/>
</dbReference>
<dbReference type="GO" id="GO:0051560">
    <property type="term" value="P:mitochondrial calcium ion homeostasis"/>
    <property type="evidence" value="ECO:0007669"/>
    <property type="project" value="UniProtKB-UniRule"/>
</dbReference>
<keyword evidence="4" id="KW-1185">Reference proteome</keyword>
<accession>A0A430QBR9</accession>
<dbReference type="InterPro" id="IPR011047">
    <property type="entry name" value="Quinoprotein_ADH-like_sf"/>
</dbReference>
<dbReference type="Pfam" id="PF10161">
    <property type="entry name" value="DDDD"/>
    <property type="match status" value="1"/>
</dbReference>
<dbReference type="GO" id="GO:0000398">
    <property type="term" value="P:mRNA splicing, via spliceosome"/>
    <property type="evidence" value="ECO:0007669"/>
    <property type="project" value="InterPro"/>
</dbReference>
<dbReference type="Proteomes" id="UP000290809">
    <property type="component" value="Unassembled WGS sequence"/>
</dbReference>
<dbReference type="GO" id="GO:0036444">
    <property type="term" value="P:calcium import into the mitochondrion"/>
    <property type="evidence" value="ECO:0007669"/>
    <property type="project" value="UniProtKB-UniRule"/>
</dbReference>
<evidence type="ECO:0000313" key="3">
    <source>
        <dbReference type="EMBL" id="RTG85158.1"/>
    </source>
</evidence>
<comment type="subcellular location">
    <subcellularLocation>
        <location evidence="1">Mitochondrion inner membrane</location>
        <topology evidence="1">Single-pass membrane protein</topology>
    </subcellularLocation>
</comment>
<protein>
    <recommendedName>
        <fullName evidence="1">Essential MCU regulator, mitochondrial</fullName>
    </recommendedName>
    <alternativeName>
        <fullName evidence="1">Single-pass membrane protein with aspartate-rich tail 1, mitochondrial</fullName>
    </alternativeName>
</protein>
<dbReference type="InterPro" id="IPR018782">
    <property type="entry name" value="MCU_reg"/>
</dbReference>
<comment type="similarity">
    <text evidence="1">Belongs to the SMDT1/EMRE family.</text>
</comment>
<dbReference type="SUPFAM" id="SSF50998">
    <property type="entry name" value="Quinoprotein alcohol dehydrogenase-like"/>
    <property type="match status" value="1"/>
</dbReference>
<dbReference type="PROSITE" id="PS50897">
    <property type="entry name" value="CTLH"/>
    <property type="match status" value="1"/>
</dbReference>
<evidence type="ECO:0000313" key="4">
    <source>
        <dbReference type="Proteomes" id="UP000290809"/>
    </source>
</evidence>
<dbReference type="InterPro" id="IPR055510">
    <property type="entry name" value="DUF7083"/>
</dbReference>
<gene>
    <name evidence="3" type="ORF">DC041_0012539</name>
</gene>
<feature type="domain" description="CTLH" evidence="2">
    <location>
        <begin position="3"/>
        <end position="55"/>
    </location>
</feature>
<evidence type="ECO:0000256" key="1">
    <source>
        <dbReference type="RuleBase" id="RU369077"/>
    </source>
</evidence>
<organism evidence="3 4">
    <name type="scientific">Schistosoma bovis</name>
    <name type="common">Blood fluke</name>
    <dbReference type="NCBI Taxonomy" id="6184"/>
    <lineage>
        <taxon>Eukaryota</taxon>
        <taxon>Metazoa</taxon>
        <taxon>Spiralia</taxon>
        <taxon>Lophotrochozoa</taxon>
        <taxon>Platyhelminthes</taxon>
        <taxon>Trematoda</taxon>
        <taxon>Digenea</taxon>
        <taxon>Strigeidida</taxon>
        <taxon>Schistosomatoidea</taxon>
        <taxon>Schistosomatidae</taxon>
        <taxon>Schistosoma</taxon>
    </lineage>
</organism>
<evidence type="ECO:0000259" key="2">
    <source>
        <dbReference type="PROSITE" id="PS50897"/>
    </source>
</evidence>